<dbReference type="SUPFAM" id="SSF49785">
    <property type="entry name" value="Galactose-binding domain-like"/>
    <property type="match status" value="1"/>
</dbReference>
<dbReference type="Gene3D" id="3.40.50.1110">
    <property type="entry name" value="SGNH hydrolase"/>
    <property type="match status" value="2"/>
</dbReference>
<protein>
    <submittedName>
        <fullName evidence="4">Sialate O-acetylesterase</fullName>
    </submittedName>
</protein>
<dbReference type="Pfam" id="PF03629">
    <property type="entry name" value="SASA"/>
    <property type="match status" value="2"/>
</dbReference>
<dbReference type="EMBL" id="FOZP01000002">
    <property type="protein sequence ID" value="SFS42057.1"/>
    <property type="molecule type" value="Genomic_DNA"/>
</dbReference>
<evidence type="ECO:0000313" key="4">
    <source>
        <dbReference type="EMBL" id="SFS42057.1"/>
    </source>
</evidence>
<dbReference type="Proteomes" id="UP000199312">
    <property type="component" value="Unassembled WGS sequence"/>
</dbReference>
<evidence type="ECO:0000256" key="2">
    <source>
        <dbReference type="SAM" id="SignalP"/>
    </source>
</evidence>
<dbReference type="OrthoDB" id="9816001at2"/>
<dbReference type="PANTHER" id="PTHR22901:SF0">
    <property type="entry name" value="SIALATE O-ACETYLESTERASE"/>
    <property type="match status" value="1"/>
</dbReference>
<dbReference type="PANTHER" id="PTHR22901">
    <property type="entry name" value="SIALATE O-ACETYLESTERASE"/>
    <property type="match status" value="1"/>
</dbReference>
<dbReference type="InterPro" id="IPR039329">
    <property type="entry name" value="SIAE"/>
</dbReference>
<name>A0A1I6PPC5_9FLAO</name>
<keyword evidence="5" id="KW-1185">Reference proteome</keyword>
<dbReference type="STRING" id="593133.SAMN04488006_1241"/>
<dbReference type="InterPro" id="IPR036514">
    <property type="entry name" value="SGNH_hydro_sf"/>
</dbReference>
<dbReference type="RefSeq" id="WP_090223773.1">
    <property type="nucleotide sequence ID" value="NZ_FOZP01000002.1"/>
</dbReference>
<sequence length="647" mass="72739">MKYLLTLLVLFFSCTINSQTSLASIFGDNMVLQRNAGIPIWGWAKANEKIEVRFNKQIKKTKTNAHGKWMVTLNSEVAGGPYELVVIGKNTIKLSNILVGEVWLCSGQSNMEWTVGQSDNAEVEIKNAASYSNIRHIKIPKEISSLPNANFNNVSWDVCNSETISDFTGVGYFFAKQLYDSLQIPIGLINASWGGSNIETWISREGFESSNEFKNLIATLPKTNLDSLLKIKISGTQKRIEELQNEPFSNAKIETYKEVDLDDSSWLQMNEPEVWESQELGEFDGVIWLRKHVTLTKEDLNNTIILNIPAVDDDDTTYINGVKIGETKGWDQKRTYTINANILKEGDNVISIRVVDSSGSGGLYGDAVNFTLTIGEKELPLSGIWKYKVESIYNAVNFNDYPSLCFNAMINPIIPFGIKGVLWYQGETNVSRAYQYRTTFPLLIRDWRQKWDDKLLPFYYVQLATFNSEGDSNTGCDLAELREAQTKTLQLPNTGMVVTTDVGNPNDIHPRNKKTVGKRLASIALHNLYEKPMVHSGPKFKSMKINDDHIIVSFDDIGGGLMTTDLQGNVHGFEIAGKDQIFYKVNAVIEGDNIIISAKNINTPIHIRFSWIGDASASNLFNKEGFPAVPFRTDDWKTITTNVKYKF</sequence>
<evidence type="ECO:0000313" key="5">
    <source>
        <dbReference type="Proteomes" id="UP000199312"/>
    </source>
</evidence>
<keyword evidence="1" id="KW-0378">Hydrolase</keyword>
<dbReference type="InterPro" id="IPR008979">
    <property type="entry name" value="Galactose-bd-like_sf"/>
</dbReference>
<accession>A0A1I6PPC5</accession>
<dbReference type="SUPFAM" id="SSF52266">
    <property type="entry name" value="SGNH hydrolase"/>
    <property type="match status" value="1"/>
</dbReference>
<feature type="chain" id="PRO_5011774163" evidence="2">
    <location>
        <begin position="24"/>
        <end position="647"/>
    </location>
</feature>
<dbReference type="InterPro" id="IPR005181">
    <property type="entry name" value="SASA"/>
</dbReference>
<dbReference type="GO" id="GO:0001681">
    <property type="term" value="F:sialate O-acetylesterase activity"/>
    <property type="evidence" value="ECO:0007669"/>
    <property type="project" value="InterPro"/>
</dbReference>
<feature type="domain" description="Sialate O-acetylesterase" evidence="3">
    <location>
        <begin position="101"/>
        <end position="219"/>
    </location>
</feature>
<gene>
    <name evidence="4" type="ORF">SAMN04488006_1241</name>
</gene>
<dbReference type="GO" id="GO:0005975">
    <property type="term" value="P:carbohydrate metabolic process"/>
    <property type="evidence" value="ECO:0007669"/>
    <property type="project" value="TreeGrafter"/>
</dbReference>
<reference evidence="5" key="1">
    <citation type="submission" date="2016-10" db="EMBL/GenBank/DDBJ databases">
        <authorList>
            <person name="Varghese N."/>
            <person name="Submissions S."/>
        </authorList>
    </citation>
    <scope>NUCLEOTIDE SEQUENCE [LARGE SCALE GENOMIC DNA]</scope>
    <source>
        <strain evidence="5">DSM 24450</strain>
    </source>
</reference>
<evidence type="ECO:0000259" key="3">
    <source>
        <dbReference type="Pfam" id="PF03629"/>
    </source>
</evidence>
<proteinExistence type="predicted"/>
<evidence type="ECO:0000256" key="1">
    <source>
        <dbReference type="ARBA" id="ARBA00022801"/>
    </source>
</evidence>
<keyword evidence="2" id="KW-0732">Signal</keyword>
<organism evidence="4 5">
    <name type="scientific">Lutibacter maritimus</name>
    <dbReference type="NCBI Taxonomy" id="593133"/>
    <lineage>
        <taxon>Bacteria</taxon>
        <taxon>Pseudomonadati</taxon>
        <taxon>Bacteroidota</taxon>
        <taxon>Flavobacteriia</taxon>
        <taxon>Flavobacteriales</taxon>
        <taxon>Flavobacteriaceae</taxon>
        <taxon>Lutibacter</taxon>
    </lineage>
</organism>
<feature type="domain" description="Sialate O-acetylesterase" evidence="3">
    <location>
        <begin position="417"/>
        <end position="524"/>
    </location>
</feature>
<feature type="signal peptide" evidence="2">
    <location>
        <begin position="1"/>
        <end position="23"/>
    </location>
</feature>
<dbReference type="AlphaFoldDB" id="A0A1I6PPC5"/>